<dbReference type="Proteomes" id="UP001152561">
    <property type="component" value="Unassembled WGS sequence"/>
</dbReference>
<dbReference type="AlphaFoldDB" id="A0A9Q1LD07"/>
<dbReference type="PANTHER" id="PTHR34362">
    <property type="entry name" value="WPP DOMAIN-CONTAINING PROTEIN 1-RELATED"/>
    <property type="match status" value="1"/>
</dbReference>
<keyword evidence="3" id="KW-0963">Cytoplasm</keyword>
<evidence type="ECO:0000313" key="7">
    <source>
        <dbReference type="EMBL" id="KAJ8531940.1"/>
    </source>
</evidence>
<dbReference type="Pfam" id="PF13943">
    <property type="entry name" value="WPP"/>
    <property type="match status" value="1"/>
</dbReference>
<name>A0A9Q1LD07_9SOLA</name>
<proteinExistence type="predicted"/>
<feature type="domain" description="WPP" evidence="6">
    <location>
        <begin position="51"/>
        <end position="142"/>
    </location>
</feature>
<evidence type="ECO:0000256" key="5">
    <source>
        <dbReference type="SAM" id="MobiDB-lite"/>
    </source>
</evidence>
<evidence type="ECO:0000259" key="6">
    <source>
        <dbReference type="Pfam" id="PF13943"/>
    </source>
</evidence>
<dbReference type="PANTHER" id="PTHR34362:SF1">
    <property type="entry name" value="WPP DOMAIN-CONTAINING PROTEIN 1-RELATED"/>
    <property type="match status" value="1"/>
</dbReference>
<sequence length="168" mass="18323">MSDNIDEQASHINQQTQEQAEQTESIMAKIEKPEAEESISDESQKKPMNISFSIWPPTQRTRDAVIHRLIETLSTPSILSKRYGTFPHDEASETAKLMEEEAFAAAGSSASGDGDGVEILQVYSKEISKRMLDVVKSRSAAVTDTPSTEADTKSSENAPSSASVENES</sequence>
<keyword evidence="8" id="KW-1185">Reference proteome</keyword>
<reference evidence="8" key="1">
    <citation type="journal article" date="2023" name="Proc. Natl. Acad. Sci. U.S.A.">
        <title>Genomic and structural basis for evolution of tropane alkaloid biosynthesis.</title>
        <authorList>
            <person name="Wanga Y.-J."/>
            <person name="Taina T."/>
            <person name="Yua J.-Y."/>
            <person name="Lia J."/>
            <person name="Xua B."/>
            <person name="Chenc J."/>
            <person name="D'Auriad J.C."/>
            <person name="Huanga J.-P."/>
            <person name="Huanga S.-X."/>
        </authorList>
    </citation>
    <scope>NUCLEOTIDE SEQUENCE [LARGE SCALE GENOMIC DNA]</scope>
    <source>
        <strain evidence="8">cv. KIB-2019</strain>
    </source>
</reference>
<comment type="subcellular location">
    <subcellularLocation>
        <location evidence="2">Cytoplasm</location>
    </subcellularLocation>
    <subcellularLocation>
        <location evidence="1">Nucleus</location>
    </subcellularLocation>
</comment>
<protein>
    <recommendedName>
        <fullName evidence="6">WPP domain-containing protein</fullName>
    </recommendedName>
</protein>
<evidence type="ECO:0000256" key="2">
    <source>
        <dbReference type="ARBA" id="ARBA00004496"/>
    </source>
</evidence>
<organism evidence="7 8">
    <name type="scientific">Anisodus acutangulus</name>
    <dbReference type="NCBI Taxonomy" id="402998"/>
    <lineage>
        <taxon>Eukaryota</taxon>
        <taxon>Viridiplantae</taxon>
        <taxon>Streptophyta</taxon>
        <taxon>Embryophyta</taxon>
        <taxon>Tracheophyta</taxon>
        <taxon>Spermatophyta</taxon>
        <taxon>Magnoliopsida</taxon>
        <taxon>eudicotyledons</taxon>
        <taxon>Gunneridae</taxon>
        <taxon>Pentapetalae</taxon>
        <taxon>asterids</taxon>
        <taxon>lamiids</taxon>
        <taxon>Solanales</taxon>
        <taxon>Solanaceae</taxon>
        <taxon>Solanoideae</taxon>
        <taxon>Hyoscyameae</taxon>
        <taxon>Anisodus</taxon>
    </lineage>
</organism>
<dbReference type="GO" id="GO:0005737">
    <property type="term" value="C:cytoplasm"/>
    <property type="evidence" value="ECO:0007669"/>
    <property type="project" value="UniProtKB-SubCell"/>
</dbReference>
<dbReference type="GO" id="GO:0005634">
    <property type="term" value="C:nucleus"/>
    <property type="evidence" value="ECO:0007669"/>
    <property type="project" value="UniProtKB-SubCell"/>
</dbReference>
<feature type="compositionally biased region" description="Low complexity" evidence="5">
    <location>
        <begin position="14"/>
        <end position="24"/>
    </location>
</feature>
<feature type="compositionally biased region" description="Polar residues" evidence="5">
    <location>
        <begin position="140"/>
        <end position="168"/>
    </location>
</feature>
<dbReference type="InterPro" id="IPR025265">
    <property type="entry name" value="WPP_dom"/>
</dbReference>
<gene>
    <name evidence="7" type="ORF">K7X08_011863</name>
</gene>
<comment type="caution">
    <text evidence="7">The sequence shown here is derived from an EMBL/GenBank/DDBJ whole genome shotgun (WGS) entry which is preliminary data.</text>
</comment>
<feature type="region of interest" description="Disordered" evidence="5">
    <location>
        <begin position="136"/>
        <end position="168"/>
    </location>
</feature>
<dbReference type="InterPro" id="IPR038214">
    <property type="entry name" value="WPP_sf"/>
</dbReference>
<dbReference type="InterPro" id="IPR044692">
    <property type="entry name" value="WPP1/2/3"/>
</dbReference>
<dbReference type="GO" id="GO:0000278">
    <property type="term" value="P:mitotic cell cycle"/>
    <property type="evidence" value="ECO:0007669"/>
    <property type="project" value="InterPro"/>
</dbReference>
<dbReference type="OrthoDB" id="1927559at2759"/>
<dbReference type="GO" id="GO:0048527">
    <property type="term" value="P:lateral root development"/>
    <property type="evidence" value="ECO:0007669"/>
    <property type="project" value="InterPro"/>
</dbReference>
<feature type="region of interest" description="Disordered" evidence="5">
    <location>
        <begin position="1"/>
        <end position="54"/>
    </location>
</feature>
<evidence type="ECO:0000313" key="8">
    <source>
        <dbReference type="Proteomes" id="UP001152561"/>
    </source>
</evidence>
<dbReference type="EMBL" id="JAJAGQ010000020">
    <property type="protein sequence ID" value="KAJ8531940.1"/>
    <property type="molecule type" value="Genomic_DNA"/>
</dbReference>
<keyword evidence="4" id="KW-0539">Nucleus</keyword>
<evidence type="ECO:0000256" key="3">
    <source>
        <dbReference type="ARBA" id="ARBA00022490"/>
    </source>
</evidence>
<accession>A0A9Q1LD07</accession>
<evidence type="ECO:0000256" key="1">
    <source>
        <dbReference type="ARBA" id="ARBA00004123"/>
    </source>
</evidence>
<dbReference type="Gene3D" id="1.10.246.200">
    <property type="entry name" value="WPP domain"/>
    <property type="match status" value="1"/>
</dbReference>
<evidence type="ECO:0000256" key="4">
    <source>
        <dbReference type="ARBA" id="ARBA00023242"/>
    </source>
</evidence>